<dbReference type="AlphaFoldDB" id="A0A8D8XM20"/>
<name>A0A8D8XM20_9HEMI</name>
<accession>A0A8D8XM20</accession>
<reference evidence="2" key="1">
    <citation type="submission" date="2021-05" db="EMBL/GenBank/DDBJ databases">
        <authorList>
            <person name="Alioto T."/>
            <person name="Alioto T."/>
            <person name="Gomez Garrido J."/>
        </authorList>
    </citation>
    <scope>NUCLEOTIDE SEQUENCE</scope>
</reference>
<feature type="compositionally biased region" description="Pro residues" evidence="1">
    <location>
        <begin position="98"/>
        <end position="109"/>
    </location>
</feature>
<dbReference type="EMBL" id="HBUF01339064">
    <property type="protein sequence ID" value="CAG6699555.1"/>
    <property type="molecule type" value="Transcribed_RNA"/>
</dbReference>
<evidence type="ECO:0000313" key="2">
    <source>
        <dbReference type="EMBL" id="CAG6699560.1"/>
    </source>
</evidence>
<protein>
    <submittedName>
        <fullName evidence="2">Uncharacterized protein</fullName>
    </submittedName>
</protein>
<evidence type="ECO:0000256" key="1">
    <source>
        <dbReference type="SAM" id="MobiDB-lite"/>
    </source>
</evidence>
<organism evidence="2">
    <name type="scientific">Cacopsylla melanoneura</name>
    <dbReference type="NCBI Taxonomy" id="428564"/>
    <lineage>
        <taxon>Eukaryota</taxon>
        <taxon>Metazoa</taxon>
        <taxon>Ecdysozoa</taxon>
        <taxon>Arthropoda</taxon>
        <taxon>Hexapoda</taxon>
        <taxon>Insecta</taxon>
        <taxon>Pterygota</taxon>
        <taxon>Neoptera</taxon>
        <taxon>Paraneoptera</taxon>
        <taxon>Hemiptera</taxon>
        <taxon>Sternorrhyncha</taxon>
        <taxon>Psylloidea</taxon>
        <taxon>Psyllidae</taxon>
        <taxon>Psyllinae</taxon>
        <taxon>Cacopsylla</taxon>
    </lineage>
</organism>
<dbReference type="EMBL" id="HBUF01339068">
    <property type="protein sequence ID" value="CAG6699560.1"/>
    <property type="molecule type" value="Transcribed_RNA"/>
</dbReference>
<sequence>MDSAGSRYRYSWNLISTCTYTGVGTPAPSTGMIRVTINFWGQSGIQILSVLGHIPLKAPQAIFLKNRSVKCLENRYKKNHSYRWLNSYENLGGGGLNPKPPPPPPPKFS</sequence>
<proteinExistence type="predicted"/>
<feature type="region of interest" description="Disordered" evidence="1">
    <location>
        <begin position="90"/>
        <end position="109"/>
    </location>
</feature>